<dbReference type="PROSITE" id="PS51257">
    <property type="entry name" value="PROKAR_LIPOPROTEIN"/>
    <property type="match status" value="1"/>
</dbReference>
<reference evidence="2" key="1">
    <citation type="journal article" date="2021" name="mSystems">
        <title>Bacteria and Archaea Synergistically Convert Glycine Betaine to Biogenic Methane in the Formosa Cold Seep of the South China Sea.</title>
        <authorList>
            <person name="Li L."/>
            <person name="Zhang W."/>
            <person name="Zhang S."/>
            <person name="Song L."/>
            <person name="Sun Q."/>
            <person name="Zhang H."/>
            <person name="Xiang H."/>
            <person name="Dong X."/>
        </authorList>
    </citation>
    <scope>NUCLEOTIDE SEQUENCE</scope>
    <source>
        <strain evidence="2">ZWT</strain>
    </source>
</reference>
<dbReference type="EMBL" id="JAGSOJ010000003">
    <property type="protein sequence ID" value="MCM1990990.1"/>
    <property type="molecule type" value="Genomic_DNA"/>
</dbReference>
<reference evidence="2" key="2">
    <citation type="submission" date="2021-04" db="EMBL/GenBank/DDBJ databases">
        <authorList>
            <person name="Dong X."/>
        </authorList>
    </citation>
    <scope>NUCLEOTIDE SEQUENCE</scope>
    <source>
        <strain evidence="2">ZWT</strain>
    </source>
</reference>
<gene>
    <name evidence="2" type="ORF">KDK92_14760</name>
</gene>
<name>A0A9J6P4B2_9CLOT</name>
<evidence type="ECO:0008006" key="4">
    <source>
        <dbReference type="Google" id="ProtNLM"/>
    </source>
</evidence>
<evidence type="ECO:0000256" key="1">
    <source>
        <dbReference type="SAM" id="SignalP"/>
    </source>
</evidence>
<proteinExistence type="predicted"/>
<organism evidence="2 3">
    <name type="scientific">Oceanirhabdus seepicola</name>
    <dbReference type="NCBI Taxonomy" id="2828781"/>
    <lineage>
        <taxon>Bacteria</taxon>
        <taxon>Bacillati</taxon>
        <taxon>Bacillota</taxon>
        <taxon>Clostridia</taxon>
        <taxon>Eubacteriales</taxon>
        <taxon>Clostridiaceae</taxon>
        <taxon>Oceanirhabdus</taxon>
    </lineage>
</organism>
<evidence type="ECO:0000313" key="2">
    <source>
        <dbReference type="EMBL" id="MCM1990990.1"/>
    </source>
</evidence>
<dbReference type="RefSeq" id="WP_250860100.1">
    <property type="nucleotide sequence ID" value="NZ_JAGSOJ010000003.1"/>
</dbReference>
<dbReference type="AlphaFoldDB" id="A0A9J6P4B2"/>
<dbReference type="Proteomes" id="UP001056429">
    <property type="component" value="Unassembled WGS sequence"/>
</dbReference>
<feature type="chain" id="PRO_5039909080" description="Lipoprotein" evidence="1">
    <location>
        <begin position="23"/>
        <end position="180"/>
    </location>
</feature>
<protein>
    <recommendedName>
        <fullName evidence="4">Lipoprotein</fullName>
    </recommendedName>
</protein>
<keyword evidence="1" id="KW-0732">Signal</keyword>
<sequence>MLKNFKIIVCIITLICIFAVSCKNTDKVAVENETVSGTKEIENNKAQNTTRTIEDETIVDLGNLKGGYSQELITQANLILMVSNQSFSMDKVNLSIYIDERLLVNDTYLVEDQHKYLYYYILIEEGDHDISVKYNDQVIGQETIKILNDKSTWVALSYWKEKDEESFIDFYTSDEPILID</sequence>
<feature type="signal peptide" evidence="1">
    <location>
        <begin position="1"/>
        <end position="22"/>
    </location>
</feature>
<comment type="caution">
    <text evidence="2">The sequence shown here is derived from an EMBL/GenBank/DDBJ whole genome shotgun (WGS) entry which is preliminary data.</text>
</comment>
<evidence type="ECO:0000313" key="3">
    <source>
        <dbReference type="Proteomes" id="UP001056429"/>
    </source>
</evidence>
<accession>A0A9J6P4B2</accession>
<keyword evidence="3" id="KW-1185">Reference proteome</keyword>